<protein>
    <submittedName>
        <fullName evidence="7">Putative enzyme</fullName>
        <ecNumber evidence="7">1.13.-.-</ecNumber>
    </submittedName>
</protein>
<dbReference type="EMBL" id="CCSD01000046">
    <property type="protein sequence ID" value="CDZ87913.1"/>
    <property type="molecule type" value="Genomic_DNA"/>
</dbReference>
<dbReference type="InterPro" id="IPR014436">
    <property type="entry name" value="Extradiol_dOase_DODA"/>
</dbReference>
<dbReference type="EC" id="1.13.-.-" evidence="7"/>
<comment type="cofactor">
    <cofactor evidence="1">
        <name>Zn(2+)</name>
        <dbReference type="ChEBI" id="CHEBI:29105"/>
    </cofactor>
</comment>
<proteinExistence type="inferred from homology"/>
<keyword evidence="3" id="KW-0479">Metal-binding</keyword>
<evidence type="ECO:0000256" key="2">
    <source>
        <dbReference type="ARBA" id="ARBA00007581"/>
    </source>
</evidence>
<evidence type="ECO:0000256" key="5">
    <source>
        <dbReference type="ARBA" id="ARBA00023002"/>
    </source>
</evidence>
<feature type="domain" description="Extradiol ring-cleavage dioxygenase class III enzyme subunit B" evidence="6">
    <location>
        <begin position="38"/>
        <end position="237"/>
    </location>
</feature>
<accession>A0A098BGQ0</accession>
<organism evidence="7 8">
    <name type="scientific">Rhodococcus ruber</name>
    <dbReference type="NCBI Taxonomy" id="1830"/>
    <lineage>
        <taxon>Bacteria</taxon>
        <taxon>Bacillati</taxon>
        <taxon>Actinomycetota</taxon>
        <taxon>Actinomycetes</taxon>
        <taxon>Mycobacteriales</taxon>
        <taxon>Nocardiaceae</taxon>
        <taxon>Rhodococcus</taxon>
    </lineage>
</organism>
<dbReference type="eggNOG" id="COG3384">
    <property type="taxonomic scope" value="Bacteria"/>
</dbReference>
<dbReference type="AlphaFoldDB" id="A0A098BGQ0"/>
<reference evidence="7 8" key="1">
    <citation type="journal article" date="2014" name="Genome Announc.">
        <title>Draft Genome Sequence of Propane- and Butane-Oxidizing Actinobacterium Rhodococcus ruber IEGM 231.</title>
        <authorList>
            <person name="Ivshina I.B."/>
            <person name="Kuyukina M.S."/>
            <person name="Krivoruchko A.V."/>
            <person name="Barbe V."/>
            <person name="Fischer C."/>
        </authorList>
    </citation>
    <scope>NUCLEOTIDE SEQUENCE [LARGE SCALE GENOMIC DNA]</scope>
</reference>
<evidence type="ECO:0000256" key="4">
    <source>
        <dbReference type="ARBA" id="ARBA00022833"/>
    </source>
</evidence>
<name>A0A098BGQ0_9NOCA</name>
<keyword evidence="5 7" id="KW-0560">Oxidoreductase</keyword>
<evidence type="ECO:0000256" key="3">
    <source>
        <dbReference type="ARBA" id="ARBA00022723"/>
    </source>
</evidence>
<gene>
    <name evidence="7" type="primary">ygiD</name>
    <name evidence="7" type="ORF">RHRU231_360033</name>
</gene>
<dbReference type="PANTHER" id="PTHR30096:SF0">
    <property type="entry name" value="4,5-DOPA DIOXYGENASE EXTRADIOL-LIKE PROTEIN"/>
    <property type="match status" value="1"/>
</dbReference>
<dbReference type="GO" id="GO:0008270">
    <property type="term" value="F:zinc ion binding"/>
    <property type="evidence" value="ECO:0007669"/>
    <property type="project" value="InterPro"/>
</dbReference>
<dbReference type="Proteomes" id="UP000042997">
    <property type="component" value="Unassembled WGS sequence"/>
</dbReference>
<dbReference type="Pfam" id="PF02900">
    <property type="entry name" value="LigB"/>
    <property type="match status" value="1"/>
</dbReference>
<sequence length="288" mass="30904">MTAAPSARMPAAFVGHGSPMNALESNRYTRAWRAFGSAVPTPRAILAISAHWYINATAVTAMPNPRTIHDFYGFPQELFDVDYPAAGLPELAEEIADVVHPTWVGADVDSWGVDHGTWSVLTHAFPEADVPVVQLSLNAYRDFDYHLELGAKLAPLRDRGVLIVGSGNIVHNLAGMDRRRPDEGFDWAHRFDAAARVMVMDRPEGVAALDGHADFDHAVPTPDHFLPLLYFAGLAGVGEDLVEPLIDGFAYGSLSMSAYTLGLTCAAGDDGPPSAGFPTTPDPVNTNA</sequence>
<dbReference type="GO" id="GO:0008198">
    <property type="term" value="F:ferrous iron binding"/>
    <property type="evidence" value="ECO:0007669"/>
    <property type="project" value="InterPro"/>
</dbReference>
<dbReference type="GO" id="GO:0016702">
    <property type="term" value="F:oxidoreductase activity, acting on single donors with incorporation of molecular oxygen, incorporation of two atoms of oxygen"/>
    <property type="evidence" value="ECO:0007669"/>
    <property type="project" value="UniProtKB-ARBA"/>
</dbReference>
<dbReference type="Gene3D" id="3.40.830.10">
    <property type="entry name" value="LigB-like"/>
    <property type="match status" value="1"/>
</dbReference>
<dbReference type="PIRSF" id="PIRSF006157">
    <property type="entry name" value="Doxgns_DODA"/>
    <property type="match status" value="1"/>
</dbReference>
<keyword evidence="4" id="KW-0862">Zinc</keyword>
<evidence type="ECO:0000256" key="1">
    <source>
        <dbReference type="ARBA" id="ARBA00001947"/>
    </source>
</evidence>
<dbReference type="SUPFAM" id="SSF53213">
    <property type="entry name" value="LigB-like"/>
    <property type="match status" value="1"/>
</dbReference>
<evidence type="ECO:0000313" key="7">
    <source>
        <dbReference type="EMBL" id="CDZ87913.1"/>
    </source>
</evidence>
<evidence type="ECO:0000259" key="6">
    <source>
        <dbReference type="Pfam" id="PF02900"/>
    </source>
</evidence>
<dbReference type="NCBIfam" id="NF007914">
    <property type="entry name" value="PRK10628.1"/>
    <property type="match status" value="1"/>
</dbReference>
<dbReference type="PANTHER" id="PTHR30096">
    <property type="entry name" value="4,5-DOPA DIOXYGENASE EXTRADIOL-LIKE PROTEIN"/>
    <property type="match status" value="1"/>
</dbReference>
<evidence type="ECO:0000313" key="8">
    <source>
        <dbReference type="Proteomes" id="UP000042997"/>
    </source>
</evidence>
<comment type="similarity">
    <text evidence="2">Belongs to the DODA-type extradiol aromatic ring-opening dioxygenase family.</text>
</comment>
<dbReference type="CDD" id="cd07363">
    <property type="entry name" value="45_DOPA_Dioxygenase"/>
    <property type="match status" value="1"/>
</dbReference>
<dbReference type="InterPro" id="IPR004183">
    <property type="entry name" value="Xdiol_dOase_suB"/>
</dbReference>